<protein>
    <submittedName>
        <fullName evidence="1">Alpha-L-arabinofuranosidase 2</fullName>
    </submittedName>
</protein>
<comment type="caution">
    <text evidence="1">The sequence shown here is derived from an EMBL/GenBank/DDBJ whole genome shotgun (WGS) entry which is preliminary data.</text>
</comment>
<dbReference type="GO" id="GO:0046556">
    <property type="term" value="F:alpha-L-arabinofuranosidase activity"/>
    <property type="evidence" value="ECO:0007669"/>
    <property type="project" value="TreeGrafter"/>
</dbReference>
<dbReference type="PANTHER" id="PTHR31776">
    <property type="entry name" value="ALPHA-L-ARABINOFURANOSIDASE 1"/>
    <property type="match status" value="1"/>
</dbReference>
<accession>A0A2U1MUX6</accession>
<gene>
    <name evidence="1" type="ORF">CTI12_AA341200</name>
</gene>
<reference evidence="1 2" key="1">
    <citation type="journal article" date="2018" name="Mol. Plant">
        <title>The genome of Artemisia annua provides insight into the evolution of Asteraceae family and artemisinin biosynthesis.</title>
        <authorList>
            <person name="Shen Q."/>
            <person name="Zhang L."/>
            <person name="Liao Z."/>
            <person name="Wang S."/>
            <person name="Yan T."/>
            <person name="Shi P."/>
            <person name="Liu M."/>
            <person name="Fu X."/>
            <person name="Pan Q."/>
            <person name="Wang Y."/>
            <person name="Lv Z."/>
            <person name="Lu X."/>
            <person name="Zhang F."/>
            <person name="Jiang W."/>
            <person name="Ma Y."/>
            <person name="Chen M."/>
            <person name="Hao X."/>
            <person name="Li L."/>
            <person name="Tang Y."/>
            <person name="Lv G."/>
            <person name="Zhou Y."/>
            <person name="Sun X."/>
            <person name="Brodelius P.E."/>
            <person name="Rose J.K.C."/>
            <person name="Tang K."/>
        </authorList>
    </citation>
    <scope>NUCLEOTIDE SEQUENCE [LARGE SCALE GENOMIC DNA]</scope>
    <source>
        <strain evidence="2">cv. Huhao1</strain>
        <tissue evidence="1">Leaf</tissue>
    </source>
</reference>
<dbReference type="EMBL" id="PKPP01004294">
    <property type="protein sequence ID" value="PWA65061.1"/>
    <property type="molecule type" value="Genomic_DNA"/>
</dbReference>
<organism evidence="1 2">
    <name type="scientific">Artemisia annua</name>
    <name type="common">Sweet wormwood</name>
    <dbReference type="NCBI Taxonomy" id="35608"/>
    <lineage>
        <taxon>Eukaryota</taxon>
        <taxon>Viridiplantae</taxon>
        <taxon>Streptophyta</taxon>
        <taxon>Embryophyta</taxon>
        <taxon>Tracheophyta</taxon>
        <taxon>Spermatophyta</taxon>
        <taxon>Magnoliopsida</taxon>
        <taxon>eudicotyledons</taxon>
        <taxon>Gunneridae</taxon>
        <taxon>Pentapetalae</taxon>
        <taxon>asterids</taxon>
        <taxon>campanulids</taxon>
        <taxon>Asterales</taxon>
        <taxon>Asteraceae</taxon>
        <taxon>Asteroideae</taxon>
        <taxon>Anthemideae</taxon>
        <taxon>Artemisiinae</taxon>
        <taxon>Artemisia</taxon>
    </lineage>
</organism>
<name>A0A2U1MUX6_ARTAN</name>
<evidence type="ECO:0000313" key="1">
    <source>
        <dbReference type="EMBL" id="PWA65061.1"/>
    </source>
</evidence>
<dbReference type="Proteomes" id="UP000245207">
    <property type="component" value="Unassembled WGS sequence"/>
</dbReference>
<proteinExistence type="predicted"/>
<dbReference type="PANTHER" id="PTHR31776:SF0">
    <property type="entry name" value="ALPHA-L-ARABINOFURANOSIDASE 1"/>
    <property type="match status" value="1"/>
</dbReference>
<dbReference type="InterPro" id="IPR051563">
    <property type="entry name" value="Glycosyl_Hydrolase_51"/>
</dbReference>
<dbReference type="OrthoDB" id="406864at2759"/>
<dbReference type="STRING" id="35608.A0A2U1MUX6"/>
<dbReference type="AlphaFoldDB" id="A0A2U1MUX6"/>
<evidence type="ECO:0000313" key="2">
    <source>
        <dbReference type="Proteomes" id="UP000245207"/>
    </source>
</evidence>
<sequence>MSLDADKWDWKAAKVPNQLTKGMEESQQAKQDVLDGIDFARGAPKSTWGSVRADMGYTKPFGMEKNRTLRLMKTHSSIGLLHPLAAPVQQS</sequence>
<keyword evidence="2" id="KW-1185">Reference proteome</keyword>